<organism evidence="2 3">
    <name type="scientific">Actinomadura rubrobrunea</name>
    <dbReference type="NCBI Taxonomy" id="115335"/>
    <lineage>
        <taxon>Bacteria</taxon>
        <taxon>Bacillati</taxon>
        <taxon>Actinomycetota</taxon>
        <taxon>Actinomycetes</taxon>
        <taxon>Streptosporangiales</taxon>
        <taxon>Thermomonosporaceae</taxon>
        <taxon>Actinomadura</taxon>
    </lineage>
</organism>
<reference evidence="2" key="1">
    <citation type="submission" date="2023-02" db="EMBL/GenBank/DDBJ databases">
        <title>Actinomadura rubrobrunea NBRC 14622.</title>
        <authorList>
            <person name="Ichikawa N."/>
            <person name="Sato H."/>
            <person name="Tonouchi N."/>
        </authorList>
    </citation>
    <scope>NUCLEOTIDE SEQUENCE</scope>
    <source>
        <strain evidence="2">NBRC 14622</strain>
    </source>
</reference>
<gene>
    <name evidence="2" type="ORF">Arub01_30370</name>
</gene>
<evidence type="ECO:0000313" key="2">
    <source>
        <dbReference type="EMBL" id="GLW64793.1"/>
    </source>
</evidence>
<accession>A0A9W6PXP2</accession>
<sequence length="86" mass="9865">MKFTWSPDESESDKADEPQPAEDQVTITTPDELAQVLADETEQMNECLKQLTELIGQTPSRPRNRQEPPPANFQPDRFRPKRPNNS</sequence>
<dbReference type="Proteomes" id="UP001165124">
    <property type="component" value="Unassembled WGS sequence"/>
</dbReference>
<dbReference type="AlphaFoldDB" id="A0A9W6PXP2"/>
<comment type="caution">
    <text evidence="2">The sequence shown here is derived from an EMBL/GenBank/DDBJ whole genome shotgun (WGS) entry which is preliminary data.</text>
</comment>
<name>A0A9W6PXP2_9ACTN</name>
<protein>
    <submittedName>
        <fullName evidence="2">Uncharacterized protein</fullName>
    </submittedName>
</protein>
<feature type="region of interest" description="Disordered" evidence="1">
    <location>
        <begin position="55"/>
        <end position="86"/>
    </location>
</feature>
<feature type="region of interest" description="Disordered" evidence="1">
    <location>
        <begin position="1"/>
        <end position="27"/>
    </location>
</feature>
<proteinExistence type="predicted"/>
<evidence type="ECO:0000313" key="3">
    <source>
        <dbReference type="Proteomes" id="UP001165124"/>
    </source>
</evidence>
<keyword evidence="3" id="KW-1185">Reference proteome</keyword>
<dbReference type="EMBL" id="BSRZ01000006">
    <property type="protein sequence ID" value="GLW64793.1"/>
    <property type="molecule type" value="Genomic_DNA"/>
</dbReference>
<evidence type="ECO:0000256" key="1">
    <source>
        <dbReference type="SAM" id="MobiDB-lite"/>
    </source>
</evidence>